<dbReference type="AlphaFoldDB" id="A0A1C4Y283"/>
<evidence type="ECO:0000313" key="2">
    <source>
        <dbReference type="Proteomes" id="UP000198797"/>
    </source>
</evidence>
<reference evidence="2" key="1">
    <citation type="submission" date="2016-06" db="EMBL/GenBank/DDBJ databases">
        <authorList>
            <person name="Varghese N."/>
            <person name="Submissions Spin"/>
        </authorList>
    </citation>
    <scope>NUCLEOTIDE SEQUENCE [LARGE SCALE GENOMIC DNA]</scope>
    <source>
        <strain evidence="2">DSM 44100</strain>
    </source>
</reference>
<evidence type="ECO:0000313" key="1">
    <source>
        <dbReference type="EMBL" id="SCF14818.1"/>
    </source>
</evidence>
<dbReference type="EMBL" id="FMCU01000005">
    <property type="protein sequence ID" value="SCF14818.1"/>
    <property type="molecule type" value="Genomic_DNA"/>
</dbReference>
<keyword evidence="2" id="KW-1185">Reference proteome</keyword>
<dbReference type="Proteomes" id="UP000198797">
    <property type="component" value="Unassembled WGS sequence"/>
</dbReference>
<name>A0A1C4Y283_9ACTN</name>
<sequence length="57" mass="6146">MFSLWVMGFAVALDLLAAASSLHLLESLNDSILAVITSHCAGWGDLAMSVLWLKWVA</sequence>
<proteinExistence type="predicted"/>
<organism evidence="1 2">
    <name type="scientific">Micromonospora matsumotoense</name>
    <dbReference type="NCBI Taxonomy" id="121616"/>
    <lineage>
        <taxon>Bacteria</taxon>
        <taxon>Bacillati</taxon>
        <taxon>Actinomycetota</taxon>
        <taxon>Actinomycetes</taxon>
        <taxon>Micromonosporales</taxon>
        <taxon>Micromonosporaceae</taxon>
        <taxon>Micromonospora</taxon>
    </lineage>
</organism>
<protein>
    <submittedName>
        <fullName evidence="1">Uncharacterized protein</fullName>
    </submittedName>
</protein>
<gene>
    <name evidence="1" type="ORF">GA0070216_105325</name>
</gene>
<accession>A0A1C4Y283</accession>